<reference evidence="2" key="1">
    <citation type="journal article" date="2015" name="BMC Genomics">
        <title>Draft genome of a commonly misdiagnosed multidrug resistant pathogen Candida auris.</title>
        <authorList>
            <person name="Chatterjee S."/>
            <person name="Alampalli S.V."/>
            <person name="Nageshan R.K."/>
            <person name="Chettiar S.T."/>
            <person name="Joshi S."/>
            <person name="Tatu U.S."/>
        </authorList>
    </citation>
    <scope>NUCLEOTIDE SEQUENCE [LARGE SCALE GENOMIC DNA]</scope>
    <source>
        <strain evidence="2">6684</strain>
    </source>
</reference>
<organism evidence="1 2">
    <name type="scientific">Candidozyma auris</name>
    <name type="common">Yeast</name>
    <name type="synonym">Candida auris</name>
    <dbReference type="NCBI Taxonomy" id="498019"/>
    <lineage>
        <taxon>Eukaryota</taxon>
        <taxon>Fungi</taxon>
        <taxon>Dikarya</taxon>
        <taxon>Ascomycota</taxon>
        <taxon>Saccharomycotina</taxon>
        <taxon>Pichiomycetes</taxon>
        <taxon>Metschnikowiaceae</taxon>
        <taxon>Candidozyma</taxon>
    </lineage>
</organism>
<dbReference type="AlphaFoldDB" id="A0A0L0NPE9"/>
<proteinExistence type="predicted"/>
<evidence type="ECO:0000313" key="1">
    <source>
        <dbReference type="EMBL" id="KND96021.1"/>
    </source>
</evidence>
<dbReference type="VEuPathDB" id="FungiDB:QG37_07644"/>
<evidence type="ECO:0000313" key="2">
    <source>
        <dbReference type="Proteomes" id="UP000037122"/>
    </source>
</evidence>
<dbReference type="Proteomes" id="UP000037122">
    <property type="component" value="Unassembled WGS sequence"/>
</dbReference>
<comment type="caution">
    <text evidence="1">The sequence shown here is derived from an EMBL/GenBank/DDBJ whole genome shotgun (WGS) entry which is preliminary data.</text>
</comment>
<name>A0A0L0NPE9_CANAR</name>
<protein>
    <submittedName>
        <fullName evidence="1">Uncharacterized protein</fullName>
    </submittedName>
</protein>
<gene>
    <name evidence="1" type="ORF">QG37_07644</name>
</gene>
<accession>A0A0L0NPE9</accession>
<sequence length="101" mass="11362">MQSKAFNTNWNWVKLTGYENLDKMAFVELFDTILKPYHKVHKDTTFKSTSGSHEDQPAAAFSPAAFKSRLEVEALAERLKLKPSRRSATGVEELDEGGVIC</sequence>
<dbReference type="EMBL" id="LGST01000061">
    <property type="protein sequence ID" value="KND96021.1"/>
    <property type="molecule type" value="Genomic_DNA"/>
</dbReference>